<dbReference type="RefSeq" id="WP_233433744.1">
    <property type="nucleotide sequence ID" value="NZ_BJWA01000022.1"/>
</dbReference>
<protein>
    <submittedName>
        <fullName evidence="1">Uncharacterized protein</fullName>
    </submittedName>
</protein>
<dbReference type="Proteomes" id="UP000321175">
    <property type="component" value="Unassembled WGS sequence"/>
</dbReference>
<name>A0ABQ0VFB5_ENTMU</name>
<sequence length="216" mass="24561">MLVSGAYAWTKGNHIDDQVAKIGQSVGIDFTVEKAGYTWEYLQFTLNEEADTFMLIVKNSRRIRQTFDGVIKKEKNYLTDLADLNLPAFKETGLTLLEKTEQIELELNYPEEIKAIQEGRSLAVEHACSRFYIVTYEINDDTKIIDSIHLMMPNSETMSLVSIKDLSTYMATSPYEITYEDVAIIKEEKTTDQTIFSGEPNAFGLSVAVEIEEKEN</sequence>
<comment type="caution">
    <text evidence="1">The sequence shown here is derived from an EMBL/GenBank/DDBJ whole genome shotgun (WGS) entry which is preliminary data.</text>
</comment>
<evidence type="ECO:0000313" key="1">
    <source>
        <dbReference type="EMBL" id="GEL81311.1"/>
    </source>
</evidence>
<dbReference type="EMBL" id="BJWA01000022">
    <property type="protein sequence ID" value="GEL81311.1"/>
    <property type="molecule type" value="Genomic_DNA"/>
</dbReference>
<reference evidence="1 2" key="1">
    <citation type="submission" date="2019-07" db="EMBL/GenBank/DDBJ databases">
        <title>Whole genome shotgun sequence of Enterococcus mundtii NBRC 100490.</title>
        <authorList>
            <person name="Hosoyama A."/>
            <person name="Uohara A."/>
            <person name="Ohji S."/>
            <person name="Ichikawa N."/>
        </authorList>
    </citation>
    <scope>NUCLEOTIDE SEQUENCE [LARGE SCALE GENOMIC DNA]</scope>
    <source>
        <strain evidence="1 2">NBRC 100490</strain>
    </source>
</reference>
<evidence type="ECO:0000313" key="2">
    <source>
        <dbReference type="Proteomes" id="UP000321175"/>
    </source>
</evidence>
<dbReference type="GeneID" id="61000868"/>
<gene>
    <name evidence="1" type="ORF">EMU01_24550</name>
</gene>
<accession>A0ABQ0VFB5</accession>
<proteinExistence type="predicted"/>
<keyword evidence="2" id="KW-1185">Reference proteome</keyword>
<organism evidence="1 2">
    <name type="scientific">Enterococcus mundtii</name>
    <dbReference type="NCBI Taxonomy" id="53346"/>
    <lineage>
        <taxon>Bacteria</taxon>
        <taxon>Bacillati</taxon>
        <taxon>Bacillota</taxon>
        <taxon>Bacilli</taxon>
        <taxon>Lactobacillales</taxon>
        <taxon>Enterococcaceae</taxon>
        <taxon>Enterococcus</taxon>
    </lineage>
</organism>